<sequence length="115" mass="12056">MAGWAGTVVVNAVLGYVGVFPLAMALSALANTVGVWLGLAEHDLKFGNDGIGFAIGLTALLFFGFAAIFWTVNSWVSRLLKVRGPAFWGVALVVAVLPTVVAIAAPEVWLAVSWL</sequence>
<gene>
    <name evidence="2" type="ORF">BBK82_11150</name>
</gene>
<evidence type="ECO:0000256" key="1">
    <source>
        <dbReference type="SAM" id="Phobius"/>
    </source>
</evidence>
<dbReference type="EMBL" id="CP016793">
    <property type="protein sequence ID" value="ANZ36538.1"/>
    <property type="molecule type" value="Genomic_DNA"/>
</dbReference>
<reference evidence="2 3" key="1">
    <citation type="submission" date="2016-07" db="EMBL/GenBank/DDBJ databases">
        <title>Complete genome sequence of the Lentzea guizhouensis DHS C013.</title>
        <authorList>
            <person name="Cao C."/>
        </authorList>
    </citation>
    <scope>NUCLEOTIDE SEQUENCE [LARGE SCALE GENOMIC DNA]</scope>
    <source>
        <strain evidence="2 3">DHS C013</strain>
    </source>
</reference>
<accession>A0A1B2HFJ6</accession>
<keyword evidence="1" id="KW-0472">Membrane</keyword>
<proteinExistence type="predicted"/>
<feature type="transmembrane region" description="Helical" evidence="1">
    <location>
        <begin position="12"/>
        <end position="39"/>
    </location>
</feature>
<dbReference type="AlphaFoldDB" id="A0A1B2HFJ6"/>
<dbReference type="KEGG" id="led:BBK82_11150"/>
<name>A0A1B2HFJ6_9PSEU</name>
<keyword evidence="1" id="KW-1133">Transmembrane helix</keyword>
<keyword evidence="1" id="KW-0812">Transmembrane</keyword>
<evidence type="ECO:0000313" key="3">
    <source>
        <dbReference type="Proteomes" id="UP000093053"/>
    </source>
</evidence>
<evidence type="ECO:0000313" key="2">
    <source>
        <dbReference type="EMBL" id="ANZ36538.1"/>
    </source>
</evidence>
<keyword evidence="3" id="KW-1185">Reference proteome</keyword>
<feature type="transmembrane region" description="Helical" evidence="1">
    <location>
        <begin position="51"/>
        <end position="72"/>
    </location>
</feature>
<protein>
    <submittedName>
        <fullName evidence="2">Uncharacterized protein</fullName>
    </submittedName>
</protein>
<dbReference type="RefSeq" id="WP_065914940.1">
    <property type="nucleotide sequence ID" value="NZ_CP016793.1"/>
</dbReference>
<feature type="transmembrane region" description="Helical" evidence="1">
    <location>
        <begin position="84"/>
        <end position="105"/>
    </location>
</feature>
<organism evidence="2 3">
    <name type="scientific">Lentzea guizhouensis</name>
    <dbReference type="NCBI Taxonomy" id="1586287"/>
    <lineage>
        <taxon>Bacteria</taxon>
        <taxon>Bacillati</taxon>
        <taxon>Actinomycetota</taxon>
        <taxon>Actinomycetes</taxon>
        <taxon>Pseudonocardiales</taxon>
        <taxon>Pseudonocardiaceae</taxon>
        <taxon>Lentzea</taxon>
    </lineage>
</organism>
<dbReference type="Proteomes" id="UP000093053">
    <property type="component" value="Chromosome"/>
</dbReference>